<comment type="function">
    <text evidence="2">Hydrolyzes RNA 2',3'-cyclic phosphodiester to an RNA 2'-phosphomonoester.</text>
</comment>
<dbReference type="EC" id="3.1.4.58" evidence="2"/>
<dbReference type="SUPFAM" id="SSF55144">
    <property type="entry name" value="LigT-like"/>
    <property type="match status" value="1"/>
</dbReference>
<protein>
    <recommendedName>
        <fullName evidence="2">RNA 2',3'-cyclic phosphodiesterase</fullName>
        <shortName evidence="2">RNA 2',3'-CPDase</shortName>
        <ecNumber evidence="2">3.1.4.58</ecNumber>
    </recommendedName>
</protein>
<dbReference type="RefSeq" id="WP_105337632.1">
    <property type="nucleotide sequence ID" value="NZ_PUHZ01000022.1"/>
</dbReference>
<evidence type="ECO:0000256" key="1">
    <source>
        <dbReference type="ARBA" id="ARBA00022801"/>
    </source>
</evidence>
<reference evidence="3 4" key="1">
    <citation type="submission" date="2018-02" db="EMBL/GenBank/DDBJ databases">
        <title>Comparative genomes isolates from brazilian mangrove.</title>
        <authorList>
            <person name="Araujo J.E."/>
            <person name="Taketani R.G."/>
            <person name="Silva M.C.P."/>
            <person name="Loureco M.V."/>
            <person name="Andreote F.D."/>
        </authorList>
    </citation>
    <scope>NUCLEOTIDE SEQUENCE [LARGE SCALE GENOMIC DNA]</scope>
    <source>
        <strain evidence="3 4">Nap-Phe MGV</strain>
    </source>
</reference>
<organism evidence="3 4">
    <name type="scientific">Blastopirellula marina</name>
    <dbReference type="NCBI Taxonomy" id="124"/>
    <lineage>
        <taxon>Bacteria</taxon>
        <taxon>Pseudomonadati</taxon>
        <taxon>Planctomycetota</taxon>
        <taxon>Planctomycetia</taxon>
        <taxon>Pirellulales</taxon>
        <taxon>Pirellulaceae</taxon>
        <taxon>Blastopirellula</taxon>
    </lineage>
</organism>
<dbReference type="Proteomes" id="UP000237819">
    <property type="component" value="Unassembled WGS sequence"/>
</dbReference>
<evidence type="ECO:0000256" key="2">
    <source>
        <dbReference type="HAMAP-Rule" id="MF_01940"/>
    </source>
</evidence>
<evidence type="ECO:0000313" key="4">
    <source>
        <dbReference type="Proteomes" id="UP000237819"/>
    </source>
</evidence>
<keyword evidence="1 2" id="KW-0378">Hydrolase</keyword>
<dbReference type="GO" id="GO:0004113">
    <property type="term" value="F:2',3'-cyclic-nucleotide 3'-phosphodiesterase activity"/>
    <property type="evidence" value="ECO:0007669"/>
    <property type="project" value="InterPro"/>
</dbReference>
<dbReference type="Pfam" id="PF13563">
    <property type="entry name" value="2_5_RNA_ligase2"/>
    <property type="match status" value="1"/>
</dbReference>
<feature type="active site" description="Proton acceptor" evidence="2">
    <location>
        <position position="122"/>
    </location>
</feature>
<gene>
    <name evidence="3" type="primary">thpR</name>
    <name evidence="3" type="ORF">C5Y93_22080</name>
</gene>
<dbReference type="Gene3D" id="3.90.1140.10">
    <property type="entry name" value="Cyclic phosphodiesterase"/>
    <property type="match status" value="1"/>
</dbReference>
<feature type="short sequence motif" description="HXTX 2" evidence="2">
    <location>
        <begin position="122"/>
        <end position="125"/>
    </location>
</feature>
<dbReference type="InterPro" id="IPR004175">
    <property type="entry name" value="RNA_CPDase"/>
</dbReference>
<dbReference type="HAMAP" id="MF_01940">
    <property type="entry name" value="RNA_CPDase"/>
    <property type="match status" value="1"/>
</dbReference>
<feature type="active site" description="Proton donor" evidence="2">
    <location>
        <position position="37"/>
    </location>
</feature>
<dbReference type="EMBL" id="PUHZ01000022">
    <property type="protein sequence ID" value="PQO43876.1"/>
    <property type="molecule type" value="Genomic_DNA"/>
</dbReference>
<dbReference type="PANTHER" id="PTHR35561:SF1">
    <property type="entry name" value="RNA 2',3'-CYCLIC PHOSPHODIESTERASE"/>
    <property type="match status" value="1"/>
</dbReference>
<comment type="caution">
    <text evidence="3">The sequence shown here is derived from an EMBL/GenBank/DDBJ whole genome shotgun (WGS) entry which is preliminary data.</text>
</comment>
<dbReference type="NCBIfam" id="TIGR02258">
    <property type="entry name" value="2_5_ligase"/>
    <property type="match status" value="1"/>
</dbReference>
<comment type="similarity">
    <text evidence="2">Belongs to the 2H phosphoesterase superfamily. ThpR family.</text>
</comment>
<name>A0A2S8GHD9_9BACT</name>
<evidence type="ECO:0000313" key="3">
    <source>
        <dbReference type="EMBL" id="PQO43876.1"/>
    </source>
</evidence>
<comment type="catalytic activity">
    <reaction evidence="2">
        <text>a 3'-end 2',3'-cyclophospho-ribonucleotide-RNA + H2O = a 3'-end 2'-phospho-ribonucleotide-RNA + H(+)</text>
        <dbReference type="Rhea" id="RHEA:11828"/>
        <dbReference type="Rhea" id="RHEA-COMP:10464"/>
        <dbReference type="Rhea" id="RHEA-COMP:17353"/>
        <dbReference type="ChEBI" id="CHEBI:15377"/>
        <dbReference type="ChEBI" id="CHEBI:15378"/>
        <dbReference type="ChEBI" id="CHEBI:83064"/>
        <dbReference type="ChEBI" id="CHEBI:173113"/>
        <dbReference type="EC" id="3.1.4.58"/>
    </reaction>
</comment>
<dbReference type="GO" id="GO:0008664">
    <property type="term" value="F:RNA 2',3'-cyclic 3'-phosphodiesterase activity"/>
    <property type="evidence" value="ECO:0007669"/>
    <property type="project" value="UniProtKB-EC"/>
</dbReference>
<dbReference type="AlphaFoldDB" id="A0A2S8GHD9"/>
<dbReference type="PANTHER" id="PTHR35561">
    <property type="entry name" value="RNA 2',3'-CYCLIC PHOSPHODIESTERASE"/>
    <property type="match status" value="1"/>
</dbReference>
<sequence length="180" mass="20146">MRYFIAIPLPDDARERLLDARPVFVDGMRLIERQELHLTLHFLGELTALSRQTVCSALEEVTMSSFAIAIRGVGTFPPDGPPNVLWSGVEGGSELPVLHHAVGKALEDAIGFQIERRPYTPHITLARFNGPAPPTFVEEYLSQNRGLNIQGIPIRRFALYSSKFVDGVPWYEEEAVFELS</sequence>
<proteinExistence type="inferred from homology"/>
<feature type="short sequence motif" description="HXTX 1" evidence="2">
    <location>
        <begin position="37"/>
        <end position="40"/>
    </location>
</feature>
<dbReference type="InterPro" id="IPR009097">
    <property type="entry name" value="Cyclic_Pdiesterase"/>
</dbReference>
<accession>A0A2S8GHD9</accession>
<dbReference type="OrthoDB" id="9789350at2"/>